<evidence type="ECO:0000256" key="2">
    <source>
        <dbReference type="SAM" id="Phobius"/>
    </source>
</evidence>
<evidence type="ECO:0008006" key="5">
    <source>
        <dbReference type="Google" id="ProtNLM"/>
    </source>
</evidence>
<dbReference type="AlphaFoldDB" id="A0A6L9VYB1"/>
<dbReference type="RefSeq" id="WP_163201936.1">
    <property type="nucleotide sequence ID" value="NZ_JAAGWG010000002.1"/>
</dbReference>
<keyword evidence="2" id="KW-0812">Transmembrane</keyword>
<protein>
    <recommendedName>
        <fullName evidence="5">DUF308 domain-containing protein</fullName>
    </recommendedName>
</protein>
<keyword evidence="2" id="KW-1133">Transmembrane helix</keyword>
<accession>A0A6L9VYB1</accession>
<sequence>MTERRGRGRRDNGLDATLWSPVRDVDPRVGEHLLDVLEAAGIAAYLEPAADVAPYTRSVFLPSPPSDRLFVDRTRTAEARGLVDQYADEHPVPPSRPEPRPLRQDLDRDIDRDTDRDIDQDAEWRRIVAAFEAEHGRTVLDEQPSDAAVPPPAEIPILDRPEEHYEPPPPPPLPVPAPAVLYAVLLVLAGVLLIGAPEVIGLSGDAGLVLGVAIVAGGAAVLVSRMRERSVDDGDDGAVV</sequence>
<dbReference type="Proteomes" id="UP000479241">
    <property type="component" value="Unassembled WGS sequence"/>
</dbReference>
<name>A0A6L9VYB1_9ACTN</name>
<comment type="caution">
    <text evidence="3">The sequence shown here is derived from an EMBL/GenBank/DDBJ whole genome shotgun (WGS) entry which is preliminary data.</text>
</comment>
<dbReference type="EMBL" id="JAAGWG010000002">
    <property type="protein sequence ID" value="NEK84532.1"/>
    <property type="molecule type" value="Genomic_DNA"/>
</dbReference>
<feature type="transmembrane region" description="Helical" evidence="2">
    <location>
        <begin position="179"/>
        <end position="200"/>
    </location>
</feature>
<feature type="compositionally biased region" description="Basic and acidic residues" evidence="1">
    <location>
        <begin position="157"/>
        <end position="166"/>
    </location>
</feature>
<proteinExistence type="predicted"/>
<feature type="region of interest" description="Disordered" evidence="1">
    <location>
        <begin position="80"/>
        <end position="117"/>
    </location>
</feature>
<evidence type="ECO:0000313" key="3">
    <source>
        <dbReference type="EMBL" id="NEK84532.1"/>
    </source>
</evidence>
<feature type="compositionally biased region" description="Basic and acidic residues" evidence="1">
    <location>
        <begin position="87"/>
        <end position="117"/>
    </location>
</feature>
<feature type="transmembrane region" description="Helical" evidence="2">
    <location>
        <begin position="206"/>
        <end position="223"/>
    </location>
</feature>
<gene>
    <name evidence="3" type="ORF">GCU60_01965</name>
</gene>
<organism evidence="3 4">
    <name type="scientific">Blastococcus saxobsidens</name>
    <dbReference type="NCBI Taxonomy" id="138336"/>
    <lineage>
        <taxon>Bacteria</taxon>
        <taxon>Bacillati</taxon>
        <taxon>Actinomycetota</taxon>
        <taxon>Actinomycetes</taxon>
        <taxon>Geodermatophilales</taxon>
        <taxon>Geodermatophilaceae</taxon>
        <taxon>Blastococcus</taxon>
    </lineage>
</organism>
<feature type="region of interest" description="Disordered" evidence="1">
    <location>
        <begin position="142"/>
        <end position="171"/>
    </location>
</feature>
<reference evidence="3 4" key="1">
    <citation type="submission" date="2019-12" db="EMBL/GenBank/DDBJ databases">
        <title>the WGS of Blastococcus saxobsidens 67B17.</title>
        <authorList>
            <person name="Jiang Z."/>
        </authorList>
    </citation>
    <scope>NUCLEOTIDE SEQUENCE [LARGE SCALE GENOMIC DNA]</scope>
    <source>
        <strain evidence="3 4">67B17</strain>
    </source>
</reference>
<keyword evidence="2" id="KW-0472">Membrane</keyword>
<evidence type="ECO:0000313" key="4">
    <source>
        <dbReference type="Proteomes" id="UP000479241"/>
    </source>
</evidence>
<evidence type="ECO:0000256" key="1">
    <source>
        <dbReference type="SAM" id="MobiDB-lite"/>
    </source>
</evidence>